<organism evidence="1 2">
    <name type="scientific">Dentiscutata heterogama</name>
    <dbReference type="NCBI Taxonomy" id="1316150"/>
    <lineage>
        <taxon>Eukaryota</taxon>
        <taxon>Fungi</taxon>
        <taxon>Fungi incertae sedis</taxon>
        <taxon>Mucoromycota</taxon>
        <taxon>Glomeromycotina</taxon>
        <taxon>Glomeromycetes</taxon>
        <taxon>Diversisporales</taxon>
        <taxon>Gigasporaceae</taxon>
        <taxon>Dentiscutata</taxon>
    </lineage>
</organism>
<protein>
    <submittedName>
        <fullName evidence="1">12994_t:CDS:1</fullName>
    </submittedName>
</protein>
<proteinExistence type="predicted"/>
<keyword evidence="2" id="KW-1185">Reference proteome</keyword>
<reference evidence="1" key="1">
    <citation type="submission" date="2021-06" db="EMBL/GenBank/DDBJ databases">
        <authorList>
            <person name="Kallberg Y."/>
            <person name="Tangrot J."/>
            <person name="Rosling A."/>
        </authorList>
    </citation>
    <scope>NUCLEOTIDE SEQUENCE</scope>
    <source>
        <strain evidence="1">IL203A</strain>
    </source>
</reference>
<dbReference type="Proteomes" id="UP000789702">
    <property type="component" value="Unassembled WGS sequence"/>
</dbReference>
<feature type="non-terminal residue" evidence="1">
    <location>
        <position position="139"/>
    </location>
</feature>
<evidence type="ECO:0000313" key="1">
    <source>
        <dbReference type="EMBL" id="CAG8630120.1"/>
    </source>
</evidence>
<sequence>RFRLGLILCDNIPGTVTVIKINGTNEILGGYNPLVWTSNNSFEWFTTIDSFIFSLKTQNLSNSILSRIIHANQVIGCNRIYGPVFGGAFYTANDDKIWCYGYKNKYYKKRLRSDCSNLLIDEFEGSIKVCIYRDNFNGT</sequence>
<name>A0ACA9N7X8_9GLOM</name>
<dbReference type="EMBL" id="CAJVPU010013165">
    <property type="protein sequence ID" value="CAG8630120.1"/>
    <property type="molecule type" value="Genomic_DNA"/>
</dbReference>
<evidence type="ECO:0000313" key="2">
    <source>
        <dbReference type="Proteomes" id="UP000789702"/>
    </source>
</evidence>
<gene>
    <name evidence="1" type="ORF">DHETER_LOCUS8367</name>
</gene>
<feature type="non-terminal residue" evidence="1">
    <location>
        <position position="1"/>
    </location>
</feature>
<comment type="caution">
    <text evidence="1">The sequence shown here is derived from an EMBL/GenBank/DDBJ whole genome shotgun (WGS) entry which is preliminary data.</text>
</comment>
<accession>A0ACA9N7X8</accession>